<organism evidence="11 12">
    <name type="scientific">Myxococcus fulvus (strain ATCC BAA-855 / HW-1)</name>
    <dbReference type="NCBI Taxonomy" id="483219"/>
    <lineage>
        <taxon>Bacteria</taxon>
        <taxon>Pseudomonadati</taxon>
        <taxon>Myxococcota</taxon>
        <taxon>Myxococcia</taxon>
        <taxon>Myxococcales</taxon>
        <taxon>Cystobacterineae</taxon>
        <taxon>Myxococcaceae</taxon>
        <taxon>Myxococcus</taxon>
    </lineage>
</organism>
<dbReference type="InterPro" id="IPR050095">
    <property type="entry name" value="ECF_ABC_transporter_ATP-bd"/>
</dbReference>
<evidence type="ECO:0000259" key="10">
    <source>
        <dbReference type="PROSITE" id="PS50929"/>
    </source>
</evidence>
<name>F8CAT2_MYXFH</name>
<dbReference type="GO" id="GO:0005524">
    <property type="term" value="F:ATP binding"/>
    <property type="evidence" value="ECO:0007669"/>
    <property type="project" value="UniProtKB-KW"/>
</dbReference>
<sequence>MSAHIPVLILAEGTPGVNLLILLLRRSRGFVALAVCFGLMTGAASAGLIAYINDVLARGGGLADRGSLLGFATLGVLMLGARVGSQLLLTRLQTNTTFALRDQLSQRILATPLRRLEELGTPRLLATLIDDVQAVTQGLLCVPPLLINGGIILGCMTYLAVMSRMVFAALLVFALLGAISYLLPLRHIMGLLRDSRQTNDRFFGDLRSLTQGLKELKLHEGRRKAFLLQELFPTAQTLKQLQQRVSSLHALTTSWGMSLFFFFIGLLLFALPGFTHVPATTLVGYTLAVLYLQQPLDASMTLLPMLGAGTVALRHIEALALVPAESGPPATTPLAPPVAPARIDLVGVTHAYRRDSEDLPFTLGPIDLTLRPGEILFVVGGNGSGKTTLAKLITGLYAPESGAVHVNGQPVTDETRELYRQHFATVFSDFHLFDSLLGLAEGGRADKVRAYLARLQLERKVRIDAHGALSTTDLSTGQRKRLALLTAYLEDRPVYLFDEWAADQDPLFKEVFYRELLPDLKAAGKAVVVISHDDRYFDVADHLLRLESGAISAAPSHRETEASA</sequence>
<feature type="transmembrane region" description="Helical" evidence="8">
    <location>
        <begin position="31"/>
        <end position="53"/>
    </location>
</feature>
<keyword evidence="4" id="KW-0547">Nucleotide-binding</keyword>
<feature type="domain" description="ABC transporter" evidence="9">
    <location>
        <begin position="343"/>
        <end position="564"/>
    </location>
</feature>
<dbReference type="GO" id="GO:0043190">
    <property type="term" value="C:ATP-binding cassette (ABC) transporter complex"/>
    <property type="evidence" value="ECO:0007669"/>
    <property type="project" value="TreeGrafter"/>
</dbReference>
<evidence type="ECO:0000256" key="3">
    <source>
        <dbReference type="ARBA" id="ARBA00022692"/>
    </source>
</evidence>
<dbReference type="SMART" id="SM00382">
    <property type="entry name" value="AAA"/>
    <property type="match status" value="1"/>
</dbReference>
<dbReference type="STRING" id="483219.LILAB_26210"/>
<proteinExistence type="predicted"/>
<dbReference type="Gene3D" id="3.40.50.300">
    <property type="entry name" value="P-loop containing nucleotide triphosphate hydrolases"/>
    <property type="match status" value="1"/>
</dbReference>
<comment type="subcellular location">
    <subcellularLocation>
        <location evidence="1">Cell membrane</location>
        <topology evidence="1">Multi-pass membrane protein</topology>
    </subcellularLocation>
</comment>
<feature type="transmembrane region" description="Helical" evidence="8">
    <location>
        <begin position="165"/>
        <end position="183"/>
    </location>
</feature>
<evidence type="ECO:0000256" key="5">
    <source>
        <dbReference type="ARBA" id="ARBA00022840"/>
    </source>
</evidence>
<dbReference type="EMBL" id="CP002830">
    <property type="protein sequence ID" value="AEI67134.1"/>
    <property type="molecule type" value="Genomic_DNA"/>
</dbReference>
<dbReference type="eggNOG" id="COG4615">
    <property type="taxonomic scope" value="Bacteria"/>
</dbReference>
<accession>F8CAT2</accession>
<evidence type="ECO:0000256" key="6">
    <source>
        <dbReference type="ARBA" id="ARBA00022989"/>
    </source>
</evidence>
<dbReference type="InterPro" id="IPR003593">
    <property type="entry name" value="AAA+_ATPase"/>
</dbReference>
<dbReference type="Proteomes" id="UP000000488">
    <property type="component" value="Chromosome"/>
</dbReference>
<dbReference type="Gene3D" id="1.20.1560.10">
    <property type="entry name" value="ABC transporter type 1, transmembrane domain"/>
    <property type="match status" value="1"/>
</dbReference>
<dbReference type="PROSITE" id="PS50893">
    <property type="entry name" value="ABC_TRANSPORTER_2"/>
    <property type="match status" value="1"/>
</dbReference>
<feature type="transmembrane region" description="Helical" evidence="8">
    <location>
        <begin position="65"/>
        <end position="83"/>
    </location>
</feature>
<dbReference type="KEGG" id="mfu:LILAB_26210"/>
<feature type="domain" description="ABC transmembrane type-1" evidence="10">
    <location>
        <begin position="30"/>
        <end position="308"/>
    </location>
</feature>
<dbReference type="HOGENOM" id="CLU_023671_2_1_7"/>
<dbReference type="InterPro" id="IPR015856">
    <property type="entry name" value="ABC_transpr_CbiO/EcfA_su"/>
</dbReference>
<evidence type="ECO:0000256" key="2">
    <source>
        <dbReference type="ARBA" id="ARBA00022448"/>
    </source>
</evidence>
<dbReference type="InterPro" id="IPR011527">
    <property type="entry name" value="ABC1_TM_dom"/>
</dbReference>
<evidence type="ECO:0000313" key="12">
    <source>
        <dbReference type="Proteomes" id="UP000000488"/>
    </source>
</evidence>
<dbReference type="NCBIfam" id="TIGR01194">
    <property type="entry name" value="cyc_pep_trnsptr"/>
    <property type="match status" value="1"/>
</dbReference>
<dbReference type="SUPFAM" id="SSF52540">
    <property type="entry name" value="P-loop containing nucleoside triphosphate hydrolases"/>
    <property type="match status" value="1"/>
</dbReference>
<dbReference type="PANTHER" id="PTHR43553">
    <property type="entry name" value="HEAVY METAL TRANSPORTER"/>
    <property type="match status" value="1"/>
</dbReference>
<dbReference type="PROSITE" id="PS50929">
    <property type="entry name" value="ABC_TM1F"/>
    <property type="match status" value="1"/>
</dbReference>
<keyword evidence="6 8" id="KW-1133">Transmembrane helix</keyword>
<dbReference type="SUPFAM" id="SSF90123">
    <property type="entry name" value="ABC transporter transmembrane region"/>
    <property type="match status" value="1"/>
</dbReference>
<dbReference type="GO" id="GO:0140359">
    <property type="term" value="F:ABC-type transporter activity"/>
    <property type="evidence" value="ECO:0007669"/>
    <property type="project" value="InterPro"/>
</dbReference>
<evidence type="ECO:0000256" key="7">
    <source>
        <dbReference type="ARBA" id="ARBA00023136"/>
    </source>
</evidence>
<protein>
    <submittedName>
        <fullName evidence="11">Cyclic peptide transporter</fullName>
    </submittedName>
</protein>
<keyword evidence="7 8" id="KW-0472">Membrane</keyword>
<keyword evidence="5" id="KW-0067">ATP-binding</keyword>
<evidence type="ECO:0000313" key="11">
    <source>
        <dbReference type="EMBL" id="AEI67134.1"/>
    </source>
</evidence>
<dbReference type="GO" id="GO:1904680">
    <property type="term" value="F:peptide transmembrane transporter activity"/>
    <property type="evidence" value="ECO:0007669"/>
    <property type="project" value="InterPro"/>
</dbReference>
<evidence type="ECO:0000256" key="8">
    <source>
        <dbReference type="SAM" id="Phobius"/>
    </source>
</evidence>
<feature type="transmembrane region" description="Helical" evidence="8">
    <location>
        <begin position="248"/>
        <end position="269"/>
    </location>
</feature>
<dbReference type="InterPro" id="IPR036640">
    <property type="entry name" value="ABC1_TM_sf"/>
</dbReference>
<gene>
    <name evidence="11" type="ordered locus">LILAB_26210</name>
</gene>
<dbReference type="Pfam" id="PF00005">
    <property type="entry name" value="ABC_tran"/>
    <property type="match status" value="1"/>
</dbReference>
<evidence type="ECO:0000259" key="9">
    <source>
        <dbReference type="PROSITE" id="PS50893"/>
    </source>
</evidence>
<dbReference type="GO" id="GO:0015833">
    <property type="term" value="P:peptide transport"/>
    <property type="evidence" value="ECO:0007669"/>
    <property type="project" value="InterPro"/>
</dbReference>
<dbReference type="PANTHER" id="PTHR43553:SF11">
    <property type="entry name" value="ABC TRANSPORTER ATP-BINDING_PERMEASE PROTEIN YOJI"/>
    <property type="match status" value="1"/>
</dbReference>
<evidence type="ECO:0000256" key="4">
    <source>
        <dbReference type="ARBA" id="ARBA00022741"/>
    </source>
</evidence>
<reference evidence="11 12" key="1">
    <citation type="journal article" date="2011" name="J. Bacteriol.">
        <title>Genome sequence of the halotolerant marine bacterium Myxococcus fulvus HW-1.</title>
        <authorList>
            <person name="Li Z.F."/>
            <person name="Li X."/>
            <person name="Liu H."/>
            <person name="Liu X."/>
            <person name="Han K."/>
            <person name="Wu Z.H."/>
            <person name="Hu W."/>
            <person name="Li F.F."/>
            <person name="Li Y.Z."/>
        </authorList>
    </citation>
    <scope>NUCLEOTIDE SEQUENCE [LARGE SCALE GENOMIC DNA]</scope>
    <source>
        <strain evidence="12">ATCC BAA-855 / HW-1</strain>
    </source>
</reference>
<evidence type="ECO:0000256" key="1">
    <source>
        <dbReference type="ARBA" id="ARBA00004651"/>
    </source>
</evidence>
<dbReference type="AlphaFoldDB" id="F8CAT2"/>
<dbReference type="GO" id="GO:0016887">
    <property type="term" value="F:ATP hydrolysis activity"/>
    <property type="evidence" value="ECO:0007669"/>
    <property type="project" value="InterPro"/>
</dbReference>
<dbReference type="CDD" id="cd03225">
    <property type="entry name" value="ABC_cobalt_CbiO_domain1"/>
    <property type="match status" value="1"/>
</dbReference>
<feature type="transmembrane region" description="Helical" evidence="8">
    <location>
        <begin position="138"/>
        <end position="159"/>
    </location>
</feature>
<feature type="transmembrane region" description="Helical" evidence="8">
    <location>
        <begin position="6"/>
        <end position="24"/>
    </location>
</feature>
<keyword evidence="2" id="KW-0813">Transport</keyword>
<dbReference type="InterPro" id="IPR027417">
    <property type="entry name" value="P-loop_NTPase"/>
</dbReference>
<dbReference type="InterPro" id="IPR005898">
    <property type="entry name" value="Cyc_pep_transpt_SyrD/YojI"/>
</dbReference>
<keyword evidence="3 8" id="KW-0812">Transmembrane</keyword>
<dbReference type="InterPro" id="IPR003439">
    <property type="entry name" value="ABC_transporter-like_ATP-bd"/>
</dbReference>